<keyword evidence="4" id="KW-1185">Reference proteome</keyword>
<dbReference type="SUPFAM" id="SSF81383">
    <property type="entry name" value="F-box domain"/>
    <property type="match status" value="1"/>
</dbReference>
<evidence type="ECO:0000259" key="2">
    <source>
        <dbReference type="Pfam" id="PF23635"/>
    </source>
</evidence>
<dbReference type="InterPro" id="IPR036047">
    <property type="entry name" value="F-box-like_dom_sf"/>
</dbReference>
<feature type="region of interest" description="Disordered" evidence="1">
    <location>
        <begin position="1"/>
        <end position="29"/>
    </location>
</feature>
<evidence type="ECO:0000313" key="4">
    <source>
        <dbReference type="Proteomes" id="UP000324705"/>
    </source>
</evidence>
<dbReference type="InterPro" id="IPR056594">
    <property type="entry name" value="AT5G49610-like_b-prop"/>
</dbReference>
<dbReference type="AlphaFoldDB" id="A0A9R0QW11"/>
<sequence>MASQQSLPPPPPPPLPPPKKKKSPPPTPTTICALGDDLLGEVFLCLPSLPSLVRASLTCSPFLRAVRSSPAFRRRFRDLHPPQLLGIFLNIHDPALPAFAPTRRRSDVDHAAAIRGADVFFTLLPEDDNDPDPEWTIEDCRDGYVILVNWQIKKMAVYDPLTRALDLFAVPPEEVCSDMYVEFHMLASECHRQFRIVSVAHERRGAQAAVFSSDTREWQVSPFSEDASPPDDGLGGTMVNGSVYWTFTSGSNIRVLNTATLQFSEINPPLHMEGQGEFKPGETKDGKLCLVCAVKLMLVVWIWRPDDDGVDKWILDKTISLQDGLDGDVALNIVAIISGFVYFSTFSEMNQDSCLFMSYCFETEKLNKLCPVTHSYHSYPYIMGFPPSLVCNKVNPQSDEA</sequence>
<feature type="domain" description="F-box protein AT5G49610-like beta-propeller" evidence="2">
    <location>
        <begin position="137"/>
        <end position="325"/>
    </location>
</feature>
<name>A0A9R0QW11_TRITD</name>
<proteinExistence type="predicted"/>
<accession>A0A9R0QW11</accession>
<dbReference type="Pfam" id="PF23635">
    <property type="entry name" value="Beta-prop_AT5G49610-like"/>
    <property type="match status" value="1"/>
</dbReference>
<dbReference type="Gramene" id="TRITD1Bv1G127720.1">
    <property type="protein sequence ID" value="TRITD1Bv1G127720.1"/>
    <property type="gene ID" value="TRITD1Bv1G127720"/>
</dbReference>
<feature type="compositionally biased region" description="Pro residues" evidence="1">
    <location>
        <begin position="7"/>
        <end position="17"/>
    </location>
</feature>
<protein>
    <recommendedName>
        <fullName evidence="2">F-box protein AT5G49610-like beta-propeller domain-containing protein</fullName>
    </recommendedName>
</protein>
<evidence type="ECO:0000256" key="1">
    <source>
        <dbReference type="SAM" id="MobiDB-lite"/>
    </source>
</evidence>
<dbReference type="PANTHER" id="PTHR33207">
    <property type="entry name" value="F-BOX DOMAIN CONTAINING PROTEIN-RELATED"/>
    <property type="match status" value="1"/>
</dbReference>
<dbReference type="EMBL" id="LT934112">
    <property type="protein sequence ID" value="VAH17779.1"/>
    <property type="molecule type" value="Genomic_DNA"/>
</dbReference>
<dbReference type="Proteomes" id="UP000324705">
    <property type="component" value="Chromosome 1B"/>
</dbReference>
<reference evidence="3 4" key="1">
    <citation type="submission" date="2017-09" db="EMBL/GenBank/DDBJ databases">
        <authorList>
            <consortium name="International Durum Wheat Genome Sequencing Consortium (IDWGSC)"/>
            <person name="Milanesi L."/>
        </authorList>
    </citation>
    <scope>NUCLEOTIDE SEQUENCE [LARGE SCALE GENOMIC DNA]</scope>
    <source>
        <strain evidence="4">cv. Svevo</strain>
    </source>
</reference>
<gene>
    <name evidence="3" type="ORF">TRITD_1Bv1G127720</name>
</gene>
<evidence type="ECO:0000313" key="3">
    <source>
        <dbReference type="EMBL" id="VAH17779.1"/>
    </source>
</evidence>
<organism evidence="3 4">
    <name type="scientific">Triticum turgidum subsp. durum</name>
    <name type="common">Durum wheat</name>
    <name type="synonym">Triticum durum</name>
    <dbReference type="NCBI Taxonomy" id="4567"/>
    <lineage>
        <taxon>Eukaryota</taxon>
        <taxon>Viridiplantae</taxon>
        <taxon>Streptophyta</taxon>
        <taxon>Embryophyta</taxon>
        <taxon>Tracheophyta</taxon>
        <taxon>Spermatophyta</taxon>
        <taxon>Magnoliopsida</taxon>
        <taxon>Liliopsida</taxon>
        <taxon>Poales</taxon>
        <taxon>Poaceae</taxon>
        <taxon>BOP clade</taxon>
        <taxon>Pooideae</taxon>
        <taxon>Triticodae</taxon>
        <taxon>Triticeae</taxon>
        <taxon>Triticinae</taxon>
        <taxon>Triticum</taxon>
    </lineage>
</organism>